<evidence type="ECO:0000313" key="6">
    <source>
        <dbReference type="EMBL" id="RIJ37343.1"/>
    </source>
</evidence>
<dbReference type="GO" id="GO:0033744">
    <property type="term" value="F:L-methionine:thioredoxin-disulfide S-oxidoreductase activity"/>
    <property type="evidence" value="ECO:0007669"/>
    <property type="project" value="RHEA"/>
</dbReference>
<dbReference type="HAMAP" id="MF_01401">
    <property type="entry name" value="MsrA"/>
    <property type="match status" value="1"/>
</dbReference>
<gene>
    <name evidence="4 6" type="primary">msrA</name>
    <name evidence="6" type="ORF">D1627_09395</name>
</gene>
<feature type="domain" description="Peptide methionine sulphoxide reductase MsrA" evidence="5">
    <location>
        <begin position="11"/>
        <end position="159"/>
    </location>
</feature>
<keyword evidence="7" id="KW-1185">Reference proteome</keyword>
<dbReference type="RefSeq" id="WP_119431999.1">
    <property type="nucleotide sequence ID" value="NZ_QWGE01000003.1"/>
</dbReference>
<dbReference type="EMBL" id="QWGE01000003">
    <property type="protein sequence ID" value="RIJ37343.1"/>
    <property type="molecule type" value="Genomic_DNA"/>
</dbReference>
<dbReference type="AlphaFoldDB" id="A0A399S4K9"/>
<evidence type="ECO:0000313" key="7">
    <source>
        <dbReference type="Proteomes" id="UP000266005"/>
    </source>
</evidence>
<proteinExistence type="inferred from homology"/>
<dbReference type="NCBIfam" id="TIGR00401">
    <property type="entry name" value="msrA"/>
    <property type="match status" value="1"/>
</dbReference>
<evidence type="ECO:0000256" key="2">
    <source>
        <dbReference type="ARBA" id="ARBA00047806"/>
    </source>
</evidence>
<dbReference type="PANTHER" id="PTHR43774:SF1">
    <property type="entry name" value="PEPTIDE METHIONINE SULFOXIDE REDUCTASE MSRA 2"/>
    <property type="match status" value="1"/>
</dbReference>
<comment type="function">
    <text evidence="4">Has an important function as a repair enzyme for proteins that have been inactivated by oxidation. Catalyzes the reversible oxidation-reduction of methionine sulfoxide in proteins to methionine.</text>
</comment>
<reference evidence="7" key="1">
    <citation type="submission" date="2018-08" db="EMBL/GenBank/DDBJ databases">
        <title>Mucilaginibacter sp. MYSH2.</title>
        <authorList>
            <person name="Seo T."/>
        </authorList>
    </citation>
    <scope>NUCLEOTIDE SEQUENCE [LARGE SCALE GENOMIC DNA]</scope>
    <source>
        <strain evidence="7">KIRAN</strain>
    </source>
</reference>
<keyword evidence="1 4" id="KW-0560">Oxidoreductase</keyword>
<dbReference type="EC" id="1.8.4.11" evidence="4"/>
<dbReference type="InterPro" id="IPR002569">
    <property type="entry name" value="Met_Sox_Rdtase_MsrA_dom"/>
</dbReference>
<dbReference type="SUPFAM" id="SSF55068">
    <property type="entry name" value="Peptide methionine sulfoxide reductase"/>
    <property type="match status" value="1"/>
</dbReference>
<sequence length="166" mass="18588">MELTGNNHTAKATFGAGCFWGAEMAFQNLDGVTGTTVGYMGGHLDNPTYQDVSTGRSGHAEVVQVTYNPAQISFDQLLQVFWNYHNPTEHNRQGPDVGTQYRSVIFFHSDEQRVIAETSKENWQQSPEFSGREIVTKIVPADTFYPAEEHHQQYLLKRGMAGCRAS</sequence>
<comment type="caution">
    <text evidence="6">The sequence shown here is derived from an EMBL/GenBank/DDBJ whole genome shotgun (WGS) entry which is preliminary data.</text>
</comment>
<comment type="catalytic activity">
    <reaction evidence="2 4">
        <text>L-methionyl-[protein] + [thioredoxin]-disulfide + H2O = L-methionyl-(S)-S-oxide-[protein] + [thioredoxin]-dithiol</text>
        <dbReference type="Rhea" id="RHEA:14217"/>
        <dbReference type="Rhea" id="RHEA-COMP:10698"/>
        <dbReference type="Rhea" id="RHEA-COMP:10700"/>
        <dbReference type="Rhea" id="RHEA-COMP:12313"/>
        <dbReference type="Rhea" id="RHEA-COMP:12315"/>
        <dbReference type="ChEBI" id="CHEBI:15377"/>
        <dbReference type="ChEBI" id="CHEBI:16044"/>
        <dbReference type="ChEBI" id="CHEBI:29950"/>
        <dbReference type="ChEBI" id="CHEBI:44120"/>
        <dbReference type="ChEBI" id="CHEBI:50058"/>
        <dbReference type="EC" id="1.8.4.11"/>
    </reaction>
</comment>
<dbReference type="InterPro" id="IPR036509">
    <property type="entry name" value="Met_Sox_Rdtase_MsrA_sf"/>
</dbReference>
<comment type="catalytic activity">
    <reaction evidence="3 4">
        <text>[thioredoxin]-disulfide + L-methionine + H2O = L-methionine (S)-S-oxide + [thioredoxin]-dithiol</text>
        <dbReference type="Rhea" id="RHEA:19993"/>
        <dbReference type="Rhea" id="RHEA-COMP:10698"/>
        <dbReference type="Rhea" id="RHEA-COMP:10700"/>
        <dbReference type="ChEBI" id="CHEBI:15377"/>
        <dbReference type="ChEBI" id="CHEBI:29950"/>
        <dbReference type="ChEBI" id="CHEBI:50058"/>
        <dbReference type="ChEBI" id="CHEBI:57844"/>
        <dbReference type="ChEBI" id="CHEBI:58772"/>
        <dbReference type="EC" id="1.8.4.11"/>
    </reaction>
</comment>
<dbReference type="GO" id="GO:0008113">
    <property type="term" value="F:peptide-methionine (S)-S-oxide reductase activity"/>
    <property type="evidence" value="ECO:0007669"/>
    <property type="project" value="UniProtKB-UniRule"/>
</dbReference>
<dbReference type="PANTHER" id="PTHR43774">
    <property type="entry name" value="PEPTIDE METHIONINE SULFOXIDE REDUCTASE"/>
    <property type="match status" value="1"/>
</dbReference>
<dbReference type="OrthoDB" id="4174719at2"/>
<protein>
    <recommendedName>
        <fullName evidence="4">Peptide methionine sulfoxide reductase MsrA</fullName>
        <shortName evidence="4">Protein-methionine-S-oxide reductase</shortName>
        <ecNumber evidence="4">1.8.4.11</ecNumber>
    </recommendedName>
    <alternativeName>
        <fullName evidence="4">Peptide-methionine (S)-S-oxide reductase</fullName>
        <shortName evidence="4">Peptide Met(O) reductase</shortName>
    </alternativeName>
</protein>
<dbReference type="Proteomes" id="UP000266005">
    <property type="component" value="Unassembled WGS sequence"/>
</dbReference>
<dbReference type="Pfam" id="PF01625">
    <property type="entry name" value="PMSR"/>
    <property type="match status" value="1"/>
</dbReference>
<evidence type="ECO:0000256" key="4">
    <source>
        <dbReference type="HAMAP-Rule" id="MF_01401"/>
    </source>
</evidence>
<name>A0A399S4K9_9BACT</name>
<evidence type="ECO:0000259" key="5">
    <source>
        <dbReference type="Pfam" id="PF01625"/>
    </source>
</evidence>
<evidence type="ECO:0000256" key="1">
    <source>
        <dbReference type="ARBA" id="ARBA00023002"/>
    </source>
</evidence>
<organism evidence="6 7">
    <name type="scientific">Pontibacter oryzae</name>
    <dbReference type="NCBI Taxonomy" id="2304593"/>
    <lineage>
        <taxon>Bacteria</taxon>
        <taxon>Pseudomonadati</taxon>
        <taxon>Bacteroidota</taxon>
        <taxon>Cytophagia</taxon>
        <taxon>Cytophagales</taxon>
        <taxon>Hymenobacteraceae</taxon>
        <taxon>Pontibacter</taxon>
    </lineage>
</organism>
<dbReference type="Gene3D" id="3.30.1060.10">
    <property type="entry name" value="Peptide methionine sulphoxide reductase MsrA"/>
    <property type="match status" value="1"/>
</dbReference>
<accession>A0A399S4K9</accession>
<comment type="similarity">
    <text evidence="4">Belongs to the MsrA Met sulfoxide reductase family.</text>
</comment>
<evidence type="ECO:0000256" key="3">
    <source>
        <dbReference type="ARBA" id="ARBA00048782"/>
    </source>
</evidence>
<feature type="active site" evidence="4">
    <location>
        <position position="18"/>
    </location>
</feature>